<comment type="caution">
    <text evidence="2">The sequence shown here is derived from an EMBL/GenBank/DDBJ whole genome shotgun (WGS) entry which is preliminary data.</text>
</comment>
<dbReference type="Pfam" id="PF16137">
    <property type="entry name" value="DUF4845"/>
    <property type="match status" value="1"/>
</dbReference>
<keyword evidence="1" id="KW-0812">Transmembrane</keyword>
<dbReference type="RefSeq" id="WP_114401697.1">
    <property type="nucleotide sequence ID" value="NZ_QPGB01000001.1"/>
</dbReference>
<feature type="transmembrane region" description="Helical" evidence="1">
    <location>
        <begin position="12"/>
        <end position="36"/>
    </location>
</feature>
<organism evidence="2 3">
    <name type="scientific">Parvibium lacunae</name>
    <dbReference type="NCBI Taxonomy" id="1888893"/>
    <lineage>
        <taxon>Bacteria</taxon>
        <taxon>Pseudomonadati</taxon>
        <taxon>Pseudomonadota</taxon>
        <taxon>Betaproteobacteria</taxon>
        <taxon>Burkholderiales</taxon>
        <taxon>Alcaligenaceae</taxon>
        <taxon>Parvibium</taxon>
    </lineage>
</organism>
<dbReference type="InterPro" id="IPR032314">
    <property type="entry name" value="DUF4845"/>
</dbReference>
<dbReference type="Proteomes" id="UP000252357">
    <property type="component" value="Unassembled WGS sequence"/>
</dbReference>
<dbReference type="AlphaFoldDB" id="A0A368L7F7"/>
<keyword evidence="3" id="KW-1185">Reference proteome</keyword>
<proteinExistence type="predicted"/>
<sequence>MHTRSSIQQQRGFSFLKLIIICALLIFGSVFVMKLFPVLNEYWTLQRAIKATRDLNHKTPSAVRDSLGKFLYINEIRTFDPAKDFVVEQTKSGDGYEISFAYSREIKLMEWNNARLVFDFTGTTDTAAEAKKLIEKLK</sequence>
<keyword evidence="1" id="KW-0472">Membrane</keyword>
<gene>
    <name evidence="2" type="ORF">DU000_02145</name>
</gene>
<keyword evidence="1" id="KW-1133">Transmembrane helix</keyword>
<dbReference type="OrthoDB" id="9133279at2"/>
<protein>
    <submittedName>
        <fullName evidence="2">DUF4845 domain-containing protein</fullName>
    </submittedName>
</protein>
<dbReference type="EMBL" id="QPGB01000001">
    <property type="protein sequence ID" value="RCS59547.1"/>
    <property type="molecule type" value="Genomic_DNA"/>
</dbReference>
<name>A0A368L7F7_9BURK</name>
<evidence type="ECO:0000313" key="3">
    <source>
        <dbReference type="Proteomes" id="UP000252357"/>
    </source>
</evidence>
<evidence type="ECO:0000256" key="1">
    <source>
        <dbReference type="SAM" id="Phobius"/>
    </source>
</evidence>
<accession>A0A368L7F7</accession>
<evidence type="ECO:0000313" key="2">
    <source>
        <dbReference type="EMBL" id="RCS59547.1"/>
    </source>
</evidence>
<reference evidence="2 3" key="1">
    <citation type="journal article" date="2018" name="Int. J. Syst. Evol. Microbiol.">
        <title>Parvibium lacunae gen. nov., sp. nov., a new member of the family Alcaligenaceae isolated from a freshwater pond.</title>
        <authorList>
            <person name="Chen W.M."/>
            <person name="Xie P.B."/>
            <person name="Hsu M.Y."/>
            <person name="Sheu S.Y."/>
        </authorList>
    </citation>
    <scope>NUCLEOTIDE SEQUENCE [LARGE SCALE GENOMIC DNA]</scope>
    <source>
        <strain evidence="2 3">KMB9</strain>
    </source>
</reference>